<evidence type="ECO:0000313" key="2">
    <source>
        <dbReference type="Proteomes" id="UP001221898"/>
    </source>
</evidence>
<keyword evidence="2" id="KW-1185">Reference proteome</keyword>
<gene>
    <name evidence="1" type="ORF">AAFF_G00048910</name>
</gene>
<dbReference type="AlphaFoldDB" id="A0AAD7S3J7"/>
<accession>A0AAD7S3J7</accession>
<proteinExistence type="predicted"/>
<dbReference type="Proteomes" id="UP001221898">
    <property type="component" value="Unassembled WGS sequence"/>
</dbReference>
<dbReference type="EMBL" id="JAINUG010000129">
    <property type="protein sequence ID" value="KAJ8394086.1"/>
    <property type="molecule type" value="Genomic_DNA"/>
</dbReference>
<reference evidence="1" key="1">
    <citation type="journal article" date="2023" name="Science">
        <title>Genome structures resolve the early diversification of teleost fishes.</title>
        <authorList>
            <person name="Parey E."/>
            <person name="Louis A."/>
            <person name="Montfort J."/>
            <person name="Bouchez O."/>
            <person name="Roques C."/>
            <person name="Iampietro C."/>
            <person name="Lluch J."/>
            <person name="Castinel A."/>
            <person name="Donnadieu C."/>
            <person name="Desvignes T."/>
            <person name="Floi Bucao C."/>
            <person name="Jouanno E."/>
            <person name="Wen M."/>
            <person name="Mejri S."/>
            <person name="Dirks R."/>
            <person name="Jansen H."/>
            <person name="Henkel C."/>
            <person name="Chen W.J."/>
            <person name="Zahm M."/>
            <person name="Cabau C."/>
            <person name="Klopp C."/>
            <person name="Thompson A.W."/>
            <person name="Robinson-Rechavi M."/>
            <person name="Braasch I."/>
            <person name="Lecointre G."/>
            <person name="Bobe J."/>
            <person name="Postlethwait J.H."/>
            <person name="Berthelot C."/>
            <person name="Roest Crollius H."/>
            <person name="Guiguen Y."/>
        </authorList>
    </citation>
    <scope>NUCLEOTIDE SEQUENCE</scope>
    <source>
        <strain evidence="1">NC1722</strain>
    </source>
</reference>
<sequence length="79" mass="8302">MEMETLQYVGGLRWSRVRPAPPYWCGGGVEGDGGLPSHGKKCGPALPPLCHGQLAECAGGERRAARGASSSEALPRTRL</sequence>
<comment type="caution">
    <text evidence="1">The sequence shown here is derived from an EMBL/GenBank/DDBJ whole genome shotgun (WGS) entry which is preliminary data.</text>
</comment>
<organism evidence="1 2">
    <name type="scientific">Aldrovandia affinis</name>
    <dbReference type="NCBI Taxonomy" id="143900"/>
    <lineage>
        <taxon>Eukaryota</taxon>
        <taxon>Metazoa</taxon>
        <taxon>Chordata</taxon>
        <taxon>Craniata</taxon>
        <taxon>Vertebrata</taxon>
        <taxon>Euteleostomi</taxon>
        <taxon>Actinopterygii</taxon>
        <taxon>Neopterygii</taxon>
        <taxon>Teleostei</taxon>
        <taxon>Notacanthiformes</taxon>
        <taxon>Halosauridae</taxon>
        <taxon>Aldrovandia</taxon>
    </lineage>
</organism>
<name>A0AAD7S3J7_9TELE</name>
<evidence type="ECO:0000313" key="1">
    <source>
        <dbReference type="EMBL" id="KAJ8394086.1"/>
    </source>
</evidence>
<protein>
    <submittedName>
        <fullName evidence="1">Uncharacterized protein</fullName>
    </submittedName>
</protein>